<proteinExistence type="predicted"/>
<keyword evidence="3" id="KW-1185">Reference proteome</keyword>
<accession>A0A6A5T352</accession>
<evidence type="ECO:0000256" key="1">
    <source>
        <dbReference type="SAM" id="MobiDB-lite"/>
    </source>
</evidence>
<evidence type="ECO:0000313" key="3">
    <source>
        <dbReference type="Proteomes" id="UP000800038"/>
    </source>
</evidence>
<evidence type="ECO:0000313" key="2">
    <source>
        <dbReference type="EMBL" id="KAF1945166.1"/>
    </source>
</evidence>
<dbReference type="AlphaFoldDB" id="A0A6A5T352"/>
<reference evidence="2" key="1">
    <citation type="journal article" date="2020" name="Stud. Mycol.">
        <title>101 Dothideomycetes genomes: a test case for predicting lifestyles and emergence of pathogens.</title>
        <authorList>
            <person name="Haridas S."/>
            <person name="Albert R."/>
            <person name="Binder M."/>
            <person name="Bloem J."/>
            <person name="Labutti K."/>
            <person name="Salamov A."/>
            <person name="Andreopoulos B."/>
            <person name="Baker S."/>
            <person name="Barry K."/>
            <person name="Bills G."/>
            <person name="Bluhm B."/>
            <person name="Cannon C."/>
            <person name="Castanera R."/>
            <person name="Culley D."/>
            <person name="Daum C."/>
            <person name="Ezra D."/>
            <person name="Gonzalez J."/>
            <person name="Henrissat B."/>
            <person name="Kuo A."/>
            <person name="Liang C."/>
            <person name="Lipzen A."/>
            <person name="Lutzoni F."/>
            <person name="Magnuson J."/>
            <person name="Mondo S."/>
            <person name="Nolan M."/>
            <person name="Ohm R."/>
            <person name="Pangilinan J."/>
            <person name="Park H.-J."/>
            <person name="Ramirez L."/>
            <person name="Alfaro M."/>
            <person name="Sun H."/>
            <person name="Tritt A."/>
            <person name="Yoshinaga Y."/>
            <person name="Zwiers L.-H."/>
            <person name="Turgeon B."/>
            <person name="Goodwin S."/>
            <person name="Spatafora J."/>
            <person name="Crous P."/>
            <person name="Grigoriev I."/>
        </authorList>
    </citation>
    <scope>NUCLEOTIDE SEQUENCE</scope>
    <source>
        <strain evidence="2">CBS 161.51</strain>
    </source>
</reference>
<organism evidence="2 3">
    <name type="scientific">Clathrospora elynae</name>
    <dbReference type="NCBI Taxonomy" id="706981"/>
    <lineage>
        <taxon>Eukaryota</taxon>
        <taxon>Fungi</taxon>
        <taxon>Dikarya</taxon>
        <taxon>Ascomycota</taxon>
        <taxon>Pezizomycotina</taxon>
        <taxon>Dothideomycetes</taxon>
        <taxon>Pleosporomycetidae</taxon>
        <taxon>Pleosporales</taxon>
        <taxon>Diademaceae</taxon>
        <taxon>Clathrospora</taxon>
    </lineage>
</organism>
<dbReference type="EMBL" id="ML976011">
    <property type="protein sequence ID" value="KAF1945166.1"/>
    <property type="molecule type" value="Genomic_DNA"/>
</dbReference>
<gene>
    <name evidence="2" type="ORF">EJ02DRAFT_431772</name>
</gene>
<protein>
    <submittedName>
        <fullName evidence="2">Uncharacterized protein</fullName>
    </submittedName>
</protein>
<dbReference type="Proteomes" id="UP000800038">
    <property type="component" value="Unassembled WGS sequence"/>
</dbReference>
<sequence>MVGHSVVRRTVPAKSSQPGHSNKGSDPHIGTILGTETLGPPQQSPKYVRWRVFRDDVKPENVRTLIDGFPRDADHRKVAHDRLVSRERAMDVFEKRFDEHVEKIGPTLAAMRNDGITIVGAGNDELEAEAIIQQPEENEAWVTVVTAGAATSRVQ</sequence>
<feature type="compositionally biased region" description="Polar residues" evidence="1">
    <location>
        <begin position="13"/>
        <end position="24"/>
    </location>
</feature>
<name>A0A6A5T352_9PLEO</name>
<feature type="region of interest" description="Disordered" evidence="1">
    <location>
        <begin position="1"/>
        <end position="43"/>
    </location>
</feature>
<dbReference type="OrthoDB" id="442176at2759"/>